<gene>
    <name evidence="1" type="ORF">JI735_19175</name>
</gene>
<reference evidence="1 2" key="1">
    <citation type="submission" date="2021-01" db="EMBL/GenBank/DDBJ databases">
        <title>Whole genome sequence of Paenibacillus sonchi LMG 24727 for comparative genomics.</title>
        <authorList>
            <person name="Lee G."/>
            <person name="Kim M.-J."/>
            <person name="Lim K."/>
            <person name="Shin J.-H."/>
        </authorList>
    </citation>
    <scope>NUCLEOTIDE SEQUENCE [LARGE SCALE GENOMIC DNA]</scope>
    <source>
        <strain evidence="1 2">LMG 24727</strain>
    </source>
</reference>
<accession>A0A974SC59</accession>
<dbReference type="RefSeq" id="WP_039834658.1">
    <property type="nucleotide sequence ID" value="NZ_CP068595.1"/>
</dbReference>
<dbReference type="Gene3D" id="1.10.10.10">
    <property type="entry name" value="Winged helix-like DNA-binding domain superfamily/Winged helix DNA-binding domain"/>
    <property type="match status" value="1"/>
</dbReference>
<organism evidence="1 2">
    <name type="scientific">Paenibacillus sonchi</name>
    <dbReference type="NCBI Taxonomy" id="373687"/>
    <lineage>
        <taxon>Bacteria</taxon>
        <taxon>Bacillati</taxon>
        <taxon>Bacillota</taxon>
        <taxon>Bacilli</taxon>
        <taxon>Bacillales</taxon>
        <taxon>Paenibacillaceae</taxon>
        <taxon>Paenibacillus</taxon>
        <taxon>Paenibacillus sonchi group</taxon>
    </lineage>
</organism>
<proteinExistence type="predicted"/>
<name>A0A974SC59_9BACL</name>
<dbReference type="AlphaFoldDB" id="A0A974SC59"/>
<sequence>MNETEEIEVVYNVSDNIIFITKHSYLTSAQIAFLMDISILMDEENDLKKSTIEGIAQKIKRSERSVRGLIKSLIEKGILLQTEKGWSVHPEIMIVAHPDRVPLKVVEKAVIMRRYLEDRGIFFPISLVAGKRYGKWRHLHEEETTRG</sequence>
<evidence type="ECO:0000313" key="1">
    <source>
        <dbReference type="EMBL" id="QQZ58855.1"/>
    </source>
</evidence>
<evidence type="ECO:0000313" key="2">
    <source>
        <dbReference type="Proteomes" id="UP000595841"/>
    </source>
</evidence>
<keyword evidence="2" id="KW-1185">Reference proteome</keyword>
<dbReference type="Proteomes" id="UP000595841">
    <property type="component" value="Chromosome"/>
</dbReference>
<dbReference type="KEGG" id="pson:JI735_19175"/>
<dbReference type="EMBL" id="CP068595">
    <property type="protein sequence ID" value="QQZ58855.1"/>
    <property type="molecule type" value="Genomic_DNA"/>
</dbReference>
<protein>
    <submittedName>
        <fullName evidence="1">Uncharacterized protein</fullName>
    </submittedName>
</protein>
<dbReference type="InterPro" id="IPR036388">
    <property type="entry name" value="WH-like_DNA-bd_sf"/>
</dbReference>